<proteinExistence type="predicted"/>
<dbReference type="EMBL" id="CP116766">
    <property type="protein sequence ID" value="WCL70859.1"/>
    <property type="molecule type" value="Genomic_DNA"/>
</dbReference>
<organism evidence="2 3">
    <name type="scientific">Neisseria lisongii</name>
    <dbReference type="NCBI Taxonomy" id="2912188"/>
    <lineage>
        <taxon>Bacteria</taxon>
        <taxon>Pseudomonadati</taxon>
        <taxon>Pseudomonadota</taxon>
        <taxon>Betaproteobacteria</taxon>
        <taxon>Neisseriales</taxon>
        <taxon>Neisseriaceae</taxon>
        <taxon>Neisseria</taxon>
    </lineage>
</organism>
<dbReference type="RefSeq" id="WP_255758773.1">
    <property type="nucleotide sequence ID" value="NZ_CP116766.1"/>
</dbReference>
<keyword evidence="3" id="KW-1185">Reference proteome</keyword>
<evidence type="ECO:0000313" key="2">
    <source>
        <dbReference type="EMBL" id="WCL70859.1"/>
    </source>
</evidence>
<keyword evidence="1" id="KW-0812">Transmembrane</keyword>
<keyword evidence="1" id="KW-0472">Membrane</keyword>
<dbReference type="Proteomes" id="UP001221268">
    <property type="component" value="Chromosome"/>
</dbReference>
<keyword evidence="1" id="KW-1133">Transmembrane helix</keyword>
<evidence type="ECO:0000256" key="1">
    <source>
        <dbReference type="SAM" id="Phobius"/>
    </source>
</evidence>
<gene>
    <name evidence="2" type="ORF">PJU73_05660</name>
</gene>
<reference evidence="2 3" key="1">
    <citation type="submission" date="2023-01" db="EMBL/GenBank/DDBJ databases">
        <authorList>
            <person name="Yang C."/>
        </authorList>
    </citation>
    <scope>NUCLEOTIDE SEQUENCE [LARGE SCALE GENOMIC DNA]</scope>
    <source>
        <strain evidence="2 3">ZJ106</strain>
    </source>
</reference>
<name>A0ABY7RH27_9NEIS</name>
<protein>
    <submittedName>
        <fullName evidence="2">Uncharacterized protein</fullName>
    </submittedName>
</protein>
<evidence type="ECO:0000313" key="3">
    <source>
        <dbReference type="Proteomes" id="UP001221268"/>
    </source>
</evidence>
<sequence length="41" mass="4526">MPSEIAFSTMNSILLTGLWQRLLIVSAALALLWGVYFWAAA</sequence>
<accession>A0ABY7RH27</accession>
<feature type="transmembrane region" description="Helical" evidence="1">
    <location>
        <begin position="18"/>
        <end position="39"/>
    </location>
</feature>